<dbReference type="EMBL" id="UINC01094022">
    <property type="protein sequence ID" value="SVC48913.1"/>
    <property type="molecule type" value="Genomic_DNA"/>
</dbReference>
<protein>
    <submittedName>
        <fullName evidence="1">Uncharacterized protein</fullName>
    </submittedName>
</protein>
<evidence type="ECO:0000313" key="1">
    <source>
        <dbReference type="EMBL" id="SVC48913.1"/>
    </source>
</evidence>
<reference evidence="1" key="1">
    <citation type="submission" date="2018-05" db="EMBL/GenBank/DDBJ databases">
        <authorList>
            <person name="Lanie J.A."/>
            <person name="Ng W.-L."/>
            <person name="Kazmierczak K.M."/>
            <person name="Andrzejewski T.M."/>
            <person name="Davidsen T.M."/>
            <person name="Wayne K.J."/>
            <person name="Tettelin H."/>
            <person name="Glass J.I."/>
            <person name="Rusch D."/>
            <person name="Podicherti R."/>
            <person name="Tsui H.-C.T."/>
            <person name="Winkler M.E."/>
        </authorList>
    </citation>
    <scope>NUCLEOTIDE SEQUENCE</scope>
</reference>
<gene>
    <name evidence="1" type="ORF">METZ01_LOCUS301767</name>
</gene>
<name>A0A382MIU2_9ZZZZ</name>
<sequence length="45" mass="5550">MLGMCQRLELTATLTGPLVEFTWLFQRLFKNIYQEFFLRDQRHRT</sequence>
<organism evidence="1">
    <name type="scientific">marine metagenome</name>
    <dbReference type="NCBI Taxonomy" id="408172"/>
    <lineage>
        <taxon>unclassified sequences</taxon>
        <taxon>metagenomes</taxon>
        <taxon>ecological metagenomes</taxon>
    </lineage>
</organism>
<dbReference type="AlphaFoldDB" id="A0A382MIU2"/>
<proteinExistence type="predicted"/>
<accession>A0A382MIU2</accession>